<organism evidence="9 10">
    <name type="scientific">Trichodelitschia bisporula</name>
    <dbReference type="NCBI Taxonomy" id="703511"/>
    <lineage>
        <taxon>Eukaryota</taxon>
        <taxon>Fungi</taxon>
        <taxon>Dikarya</taxon>
        <taxon>Ascomycota</taxon>
        <taxon>Pezizomycotina</taxon>
        <taxon>Dothideomycetes</taxon>
        <taxon>Dothideomycetes incertae sedis</taxon>
        <taxon>Phaeotrichales</taxon>
        <taxon>Phaeotrichaceae</taxon>
        <taxon>Trichodelitschia</taxon>
    </lineage>
</organism>
<comment type="similarity">
    <text evidence="2">Belongs to the EAF7 family.</text>
</comment>
<sequence>MPPRKRARVTPLTDTHKTTSNTTTAAPAAPTPTTQATADILTDPWTDDEEILLFKSMIRWKPTGVHKHFRMLAISNALSSHGYTAASSPHTRIPGIWAKLRSLYDLDALDERENRHAGMETPRGGSPTGETSAAPGFFTLKRAADEDPDAPPRSPPPFALPNDEFADVLWARRFKSRSRSPPAIEGLNTTQPEPGVVLKGAEEEKIATRGRGRGRSTRSTPAEEEASAESEEEGTASPAPKAVRGRKPARGGRRGRKRG</sequence>
<evidence type="ECO:0000313" key="10">
    <source>
        <dbReference type="Proteomes" id="UP000799640"/>
    </source>
</evidence>
<dbReference type="GO" id="GO:0035267">
    <property type="term" value="C:NuA4 histone acetyltransferase complex"/>
    <property type="evidence" value="ECO:0007669"/>
    <property type="project" value="TreeGrafter"/>
</dbReference>
<evidence type="ECO:0000256" key="7">
    <source>
        <dbReference type="ARBA" id="ARBA00025178"/>
    </source>
</evidence>
<keyword evidence="6" id="KW-0539">Nucleus</keyword>
<evidence type="ECO:0000256" key="3">
    <source>
        <dbReference type="ARBA" id="ARBA00022853"/>
    </source>
</evidence>
<dbReference type="AlphaFoldDB" id="A0A6G1I1W2"/>
<comment type="subcellular location">
    <subcellularLocation>
        <location evidence="1">Nucleus</location>
    </subcellularLocation>
</comment>
<evidence type="ECO:0000256" key="2">
    <source>
        <dbReference type="ARBA" id="ARBA00007117"/>
    </source>
</evidence>
<dbReference type="GO" id="GO:0006357">
    <property type="term" value="P:regulation of transcription by RNA polymerase II"/>
    <property type="evidence" value="ECO:0007669"/>
    <property type="project" value="TreeGrafter"/>
</dbReference>
<proteinExistence type="inferred from homology"/>
<comment type="function">
    <text evidence="7">Component of the NuA4 histone acetyltransferase complex which is involved in transcriptional activation of selected genes principally by acetylation of nucleosomal histone H4 and H2A. The NuA4 complex is also involved in DNA repair.</text>
</comment>
<dbReference type="GO" id="GO:0006325">
    <property type="term" value="P:chromatin organization"/>
    <property type="evidence" value="ECO:0007669"/>
    <property type="project" value="UniProtKB-KW"/>
</dbReference>
<evidence type="ECO:0000256" key="5">
    <source>
        <dbReference type="ARBA" id="ARBA00023163"/>
    </source>
</evidence>
<dbReference type="PANTHER" id="PTHR13581:SF5">
    <property type="entry name" value="MRG_MORF4L-BINDING PROTEIN"/>
    <property type="match status" value="1"/>
</dbReference>
<keyword evidence="3" id="KW-0156">Chromatin regulator</keyword>
<feature type="region of interest" description="Disordered" evidence="8">
    <location>
        <begin position="1"/>
        <end position="36"/>
    </location>
</feature>
<gene>
    <name evidence="9" type="ORF">EJ06DRAFT_537243</name>
</gene>
<evidence type="ECO:0000256" key="6">
    <source>
        <dbReference type="ARBA" id="ARBA00023242"/>
    </source>
</evidence>
<dbReference type="GO" id="GO:0005634">
    <property type="term" value="C:nucleus"/>
    <property type="evidence" value="ECO:0007669"/>
    <property type="project" value="UniProtKB-SubCell"/>
</dbReference>
<feature type="compositionally biased region" description="Basic residues" evidence="8">
    <location>
        <begin position="243"/>
        <end position="259"/>
    </location>
</feature>
<dbReference type="EMBL" id="ML996692">
    <property type="protein sequence ID" value="KAF2402059.1"/>
    <property type="molecule type" value="Genomic_DNA"/>
</dbReference>
<accession>A0A6G1I1W2</accession>
<keyword evidence="4" id="KW-0805">Transcription regulation</keyword>
<protein>
    <submittedName>
        <fullName evidence="9">CT20-domain-containing protein</fullName>
    </submittedName>
</protein>
<keyword evidence="10" id="KW-1185">Reference proteome</keyword>
<reference evidence="9" key="1">
    <citation type="journal article" date="2020" name="Stud. Mycol.">
        <title>101 Dothideomycetes genomes: a test case for predicting lifestyles and emergence of pathogens.</title>
        <authorList>
            <person name="Haridas S."/>
            <person name="Albert R."/>
            <person name="Binder M."/>
            <person name="Bloem J."/>
            <person name="Labutti K."/>
            <person name="Salamov A."/>
            <person name="Andreopoulos B."/>
            <person name="Baker S."/>
            <person name="Barry K."/>
            <person name="Bills G."/>
            <person name="Bluhm B."/>
            <person name="Cannon C."/>
            <person name="Castanera R."/>
            <person name="Culley D."/>
            <person name="Daum C."/>
            <person name="Ezra D."/>
            <person name="Gonzalez J."/>
            <person name="Henrissat B."/>
            <person name="Kuo A."/>
            <person name="Liang C."/>
            <person name="Lipzen A."/>
            <person name="Lutzoni F."/>
            <person name="Magnuson J."/>
            <person name="Mondo S."/>
            <person name="Nolan M."/>
            <person name="Ohm R."/>
            <person name="Pangilinan J."/>
            <person name="Park H.-J."/>
            <person name="Ramirez L."/>
            <person name="Alfaro M."/>
            <person name="Sun H."/>
            <person name="Tritt A."/>
            <person name="Yoshinaga Y."/>
            <person name="Zwiers L.-H."/>
            <person name="Turgeon B."/>
            <person name="Goodwin S."/>
            <person name="Spatafora J."/>
            <person name="Crous P."/>
            <person name="Grigoriev I."/>
        </authorList>
    </citation>
    <scope>NUCLEOTIDE SEQUENCE</scope>
    <source>
        <strain evidence="9">CBS 262.69</strain>
    </source>
</reference>
<dbReference type="Pfam" id="PF07904">
    <property type="entry name" value="Eaf7"/>
    <property type="match status" value="1"/>
</dbReference>
<dbReference type="InterPro" id="IPR012423">
    <property type="entry name" value="Eaf7/MRGBP"/>
</dbReference>
<feature type="region of interest" description="Disordered" evidence="8">
    <location>
        <begin position="143"/>
        <end position="162"/>
    </location>
</feature>
<dbReference type="Proteomes" id="UP000799640">
    <property type="component" value="Unassembled WGS sequence"/>
</dbReference>
<name>A0A6G1I1W2_9PEZI</name>
<dbReference type="OrthoDB" id="5595141at2759"/>
<evidence type="ECO:0000256" key="8">
    <source>
        <dbReference type="SAM" id="MobiDB-lite"/>
    </source>
</evidence>
<feature type="region of interest" description="Disordered" evidence="8">
    <location>
        <begin position="178"/>
        <end position="259"/>
    </location>
</feature>
<evidence type="ECO:0000256" key="1">
    <source>
        <dbReference type="ARBA" id="ARBA00004123"/>
    </source>
</evidence>
<keyword evidence="5" id="KW-0804">Transcription</keyword>
<dbReference type="PANTHER" id="PTHR13581">
    <property type="entry name" value="MRG-BINDING PROTEIN"/>
    <property type="match status" value="1"/>
</dbReference>
<evidence type="ECO:0000256" key="4">
    <source>
        <dbReference type="ARBA" id="ARBA00023015"/>
    </source>
</evidence>
<feature type="compositionally biased region" description="Acidic residues" evidence="8">
    <location>
        <begin position="222"/>
        <end position="234"/>
    </location>
</feature>
<evidence type="ECO:0000313" key="9">
    <source>
        <dbReference type="EMBL" id="KAF2402059.1"/>
    </source>
</evidence>
<feature type="compositionally biased region" description="Low complexity" evidence="8">
    <location>
        <begin position="18"/>
        <end position="36"/>
    </location>
</feature>